<dbReference type="RefSeq" id="WP_129471758.1">
    <property type="nucleotide sequence ID" value="NZ_SAWZ01000007.1"/>
</dbReference>
<keyword evidence="4" id="KW-1185">Reference proteome</keyword>
<dbReference type="Pfam" id="PF12680">
    <property type="entry name" value="SnoaL_2"/>
    <property type="match status" value="1"/>
</dbReference>
<dbReference type="OrthoDB" id="1450423at2"/>
<reference evidence="3 4" key="1">
    <citation type="submission" date="2019-01" db="EMBL/GenBank/DDBJ databases">
        <title>Pseudoxanthomonas composti sp. nov., isolated from compost.</title>
        <authorList>
            <person name="Yang G."/>
        </authorList>
    </citation>
    <scope>NUCLEOTIDE SEQUENCE [LARGE SCALE GENOMIC DNA]</scope>
    <source>
        <strain evidence="3 4">GSS15</strain>
    </source>
</reference>
<dbReference type="PANTHER" id="PTHR41252">
    <property type="entry name" value="BLR2505 PROTEIN"/>
    <property type="match status" value="1"/>
</dbReference>
<dbReference type="SUPFAM" id="SSF54427">
    <property type="entry name" value="NTF2-like"/>
    <property type="match status" value="1"/>
</dbReference>
<feature type="domain" description="SnoaL-like" evidence="2">
    <location>
        <begin position="46"/>
        <end position="144"/>
    </location>
</feature>
<evidence type="ECO:0000313" key="4">
    <source>
        <dbReference type="Proteomes" id="UP000289784"/>
    </source>
</evidence>
<proteinExistence type="predicted"/>
<dbReference type="EMBL" id="SAWZ01000007">
    <property type="protein sequence ID" value="RXR03446.1"/>
    <property type="molecule type" value="Genomic_DNA"/>
</dbReference>
<dbReference type="InterPro" id="IPR032710">
    <property type="entry name" value="NTF2-like_dom_sf"/>
</dbReference>
<sequence length="159" mass="17229">MRTPFLAARCLLIATLMLGLPSAALAQAQDSPARNAAVVSTAFEQWRAGQGSVFDLLDADVVWTVAGVSSVSGTYRGRQAFLQEAVAPITRKLRTPITPTLRQIVAQGDEVVVFWEGQATALDGRPYRNHYAWQLTLAQGKIIRAVAYLDTAALEALMK</sequence>
<dbReference type="PANTHER" id="PTHR41252:SF1">
    <property type="entry name" value="BLR2505 PROTEIN"/>
    <property type="match status" value="1"/>
</dbReference>
<accession>A0A4Q1JT08</accession>
<evidence type="ECO:0000256" key="1">
    <source>
        <dbReference type="SAM" id="SignalP"/>
    </source>
</evidence>
<dbReference type="AlphaFoldDB" id="A0A4Q1JT08"/>
<name>A0A4Q1JT08_9GAMM</name>
<dbReference type="Proteomes" id="UP000289784">
    <property type="component" value="Unassembled WGS sequence"/>
</dbReference>
<comment type="caution">
    <text evidence="3">The sequence shown here is derived from an EMBL/GenBank/DDBJ whole genome shotgun (WGS) entry which is preliminary data.</text>
</comment>
<gene>
    <name evidence="3" type="ORF">EPA99_13485</name>
</gene>
<organism evidence="3 4">
    <name type="scientific">Pseudoxanthomonas composti</name>
    <dbReference type="NCBI Taxonomy" id="2137479"/>
    <lineage>
        <taxon>Bacteria</taxon>
        <taxon>Pseudomonadati</taxon>
        <taxon>Pseudomonadota</taxon>
        <taxon>Gammaproteobacteria</taxon>
        <taxon>Lysobacterales</taxon>
        <taxon>Lysobacteraceae</taxon>
        <taxon>Pseudoxanthomonas</taxon>
    </lineage>
</organism>
<feature type="signal peptide" evidence="1">
    <location>
        <begin position="1"/>
        <end position="26"/>
    </location>
</feature>
<evidence type="ECO:0000259" key="2">
    <source>
        <dbReference type="Pfam" id="PF12680"/>
    </source>
</evidence>
<feature type="chain" id="PRO_5020657441" evidence="1">
    <location>
        <begin position="27"/>
        <end position="159"/>
    </location>
</feature>
<protein>
    <submittedName>
        <fullName evidence="3">Nuclear transport factor 2 family protein</fullName>
    </submittedName>
</protein>
<dbReference type="InterPro" id="IPR037401">
    <property type="entry name" value="SnoaL-like"/>
</dbReference>
<keyword evidence="1" id="KW-0732">Signal</keyword>
<evidence type="ECO:0000313" key="3">
    <source>
        <dbReference type="EMBL" id="RXR03446.1"/>
    </source>
</evidence>
<dbReference type="Gene3D" id="3.10.450.50">
    <property type="match status" value="1"/>
</dbReference>